<dbReference type="Gene3D" id="3.40.50.720">
    <property type="entry name" value="NAD(P)-binding Rossmann-like Domain"/>
    <property type="match status" value="1"/>
</dbReference>
<dbReference type="InterPro" id="IPR051783">
    <property type="entry name" value="NAD(P)-dependent_oxidoreduct"/>
</dbReference>
<organism evidence="1 2">
    <name type="scientific">Arthrobacter caoxuetaonis</name>
    <dbReference type="NCBI Taxonomy" id="2886935"/>
    <lineage>
        <taxon>Bacteria</taxon>
        <taxon>Bacillati</taxon>
        <taxon>Actinomycetota</taxon>
        <taxon>Actinomycetes</taxon>
        <taxon>Micrococcales</taxon>
        <taxon>Micrococcaceae</taxon>
        <taxon>Arthrobacter</taxon>
    </lineage>
</organism>
<dbReference type="SUPFAM" id="SSF51735">
    <property type="entry name" value="NAD(P)-binding Rossmann-fold domains"/>
    <property type="match status" value="1"/>
</dbReference>
<comment type="caution">
    <text evidence="1">The sequence shown here is derived from an EMBL/GenBank/DDBJ whole genome shotgun (WGS) entry which is preliminary data.</text>
</comment>
<dbReference type="PANTHER" id="PTHR48079">
    <property type="entry name" value="PROTEIN YEEZ"/>
    <property type="match status" value="1"/>
</dbReference>
<dbReference type="GO" id="GO:0005737">
    <property type="term" value="C:cytoplasm"/>
    <property type="evidence" value="ECO:0007669"/>
    <property type="project" value="TreeGrafter"/>
</dbReference>
<evidence type="ECO:0000313" key="1">
    <source>
        <dbReference type="EMBL" id="MCC3297893.1"/>
    </source>
</evidence>
<dbReference type="InterPro" id="IPR036291">
    <property type="entry name" value="NAD(P)-bd_dom_sf"/>
</dbReference>
<dbReference type="PANTHER" id="PTHR48079:SF6">
    <property type="entry name" value="NAD(P)-BINDING DOMAIN-CONTAINING PROTEIN-RELATED"/>
    <property type="match status" value="1"/>
</dbReference>
<dbReference type="RefSeq" id="WP_227895770.1">
    <property type="nucleotide sequence ID" value="NZ_CP099466.1"/>
</dbReference>
<accession>A0A9X1MDA8</accession>
<name>A0A9X1MDA8_9MICC</name>
<sequence>MRRVLILGGTAWLGREIARQLLDRGDAVTCLSSGTSGTPPAGAELIVRDRLLPDAYTEVEGQPWDEVIELAYEATLVSGALRALGPTAAHWTLVSSVSVYADDSVPGADESAALVESVGAEDYAQAKAAAERLSSQALGDRLLIIRPGLLAGAGDPSDRFGYWPARFALAGSGPVLVPELDEFSVQVLEAGDLASWLAAAGARGLTGVFNATGDSHPFREVLELAAEAAGFSGEMIIAPEAWLLGRNVRYWSGPRSLPLWLPAADAGFALRSNSAFHAEGGEPALLSHTLDRVLQDERDRGLDRPRSSGLSRAEELELLGMLASEHS</sequence>
<proteinExistence type="predicted"/>
<dbReference type="EMBL" id="JAJFZV010000008">
    <property type="protein sequence ID" value="MCC3297893.1"/>
    <property type="molecule type" value="Genomic_DNA"/>
</dbReference>
<dbReference type="AlphaFoldDB" id="A0A9X1MDA8"/>
<dbReference type="GO" id="GO:0004029">
    <property type="term" value="F:aldehyde dehydrogenase (NAD+) activity"/>
    <property type="evidence" value="ECO:0007669"/>
    <property type="project" value="TreeGrafter"/>
</dbReference>
<gene>
    <name evidence="1" type="ORF">LJ757_08765</name>
</gene>
<evidence type="ECO:0000313" key="2">
    <source>
        <dbReference type="Proteomes" id="UP001139158"/>
    </source>
</evidence>
<reference evidence="1" key="1">
    <citation type="submission" date="2021-10" db="EMBL/GenBank/DDBJ databases">
        <title>Novel species in genus Arthrobacter.</title>
        <authorList>
            <person name="Liu Y."/>
        </authorList>
    </citation>
    <scope>NUCLEOTIDE SEQUENCE</scope>
    <source>
        <strain evidence="1">Zg-Y453</strain>
    </source>
</reference>
<dbReference type="Proteomes" id="UP001139158">
    <property type="component" value="Unassembled WGS sequence"/>
</dbReference>
<protein>
    <submittedName>
        <fullName evidence="1">Reductase</fullName>
    </submittedName>
</protein>
<keyword evidence="2" id="KW-1185">Reference proteome</keyword>